<feature type="region of interest" description="Disordered" evidence="1">
    <location>
        <begin position="164"/>
        <end position="225"/>
    </location>
</feature>
<dbReference type="OrthoDB" id="9944479at2759"/>
<accession>A0A7J8K5E7</accession>
<dbReference type="AlphaFoldDB" id="A0A7J8K5E7"/>
<dbReference type="InterPro" id="IPR029181">
    <property type="entry name" value="Barttin"/>
</dbReference>
<protein>
    <submittedName>
        <fullName evidence="3">Barttin CLCNK type accessory subunit beta</fullName>
    </submittedName>
</protein>
<sequence>MADEKTFRIGFIVLGFFLLALGTFLMSQDRPQIYGTFYAMGSIMVIGGVIWSMCQCYPKITFVPADSDFQGILSPRKSLGLLESGLTPEKSPQAPYVRLREEAAYDQSLPDFGHIRMKVMGYGEDPHPLLAPELGQQQLEASDRGENGPRDAQAWMEAAVVVHRGSDEDEGERISLRSRPGVPGCPQGPAPLASFQDDLDMDSSEGGSPNLSPREVKEPSPQPQEPWACRCWLDRFHDFALIDDPTLEDMPPEGQLRDTVLPGCWQPSPRTKEEAASDTGAKGPKQEEEDLYYGLPDSPGDPLPDKELGFEPHAQG</sequence>
<dbReference type="PANTHER" id="PTHR28399:SF1">
    <property type="entry name" value="BARTTIN"/>
    <property type="match status" value="1"/>
</dbReference>
<comment type="caution">
    <text evidence="3">The sequence shown here is derived from an EMBL/GenBank/DDBJ whole genome shotgun (WGS) entry which is preliminary data.</text>
</comment>
<feature type="transmembrane region" description="Helical" evidence="2">
    <location>
        <begin position="33"/>
        <end position="53"/>
    </location>
</feature>
<dbReference type="Proteomes" id="UP000593571">
    <property type="component" value="Unassembled WGS sequence"/>
</dbReference>
<reference evidence="3 4" key="1">
    <citation type="journal article" date="2020" name="Nature">
        <title>Six reference-quality genomes reveal evolution of bat adaptations.</title>
        <authorList>
            <person name="Jebb D."/>
            <person name="Huang Z."/>
            <person name="Pippel M."/>
            <person name="Hughes G.M."/>
            <person name="Lavrichenko K."/>
            <person name="Devanna P."/>
            <person name="Winkler S."/>
            <person name="Jermiin L.S."/>
            <person name="Skirmuntt E.C."/>
            <person name="Katzourakis A."/>
            <person name="Burkitt-Gray L."/>
            <person name="Ray D.A."/>
            <person name="Sullivan K.A.M."/>
            <person name="Roscito J.G."/>
            <person name="Kirilenko B.M."/>
            <person name="Davalos L.M."/>
            <person name="Corthals A.P."/>
            <person name="Power M.L."/>
            <person name="Jones G."/>
            <person name="Ransome R.D."/>
            <person name="Dechmann D.K.N."/>
            <person name="Locatelli A.G."/>
            <person name="Puechmaille S.J."/>
            <person name="Fedrigo O."/>
            <person name="Jarvis E.D."/>
            <person name="Hiller M."/>
            <person name="Vernes S.C."/>
            <person name="Myers E.W."/>
            <person name="Teeling E.C."/>
        </authorList>
    </citation>
    <scope>NUCLEOTIDE SEQUENCE [LARGE SCALE GENOMIC DNA]</scope>
    <source>
        <strain evidence="3">MRouAeg1</strain>
        <tissue evidence="3">Muscle</tissue>
    </source>
</reference>
<keyword evidence="4" id="KW-1185">Reference proteome</keyword>
<keyword evidence="2" id="KW-0812">Transmembrane</keyword>
<dbReference type="GO" id="GO:0006821">
    <property type="term" value="P:chloride transport"/>
    <property type="evidence" value="ECO:0007669"/>
    <property type="project" value="InterPro"/>
</dbReference>
<evidence type="ECO:0000313" key="3">
    <source>
        <dbReference type="EMBL" id="KAF6504069.1"/>
    </source>
</evidence>
<dbReference type="EMBL" id="JACASE010000001">
    <property type="protein sequence ID" value="KAF6504069.1"/>
    <property type="molecule type" value="Genomic_DNA"/>
</dbReference>
<dbReference type="GO" id="GO:0016323">
    <property type="term" value="C:basolateral plasma membrane"/>
    <property type="evidence" value="ECO:0007669"/>
    <property type="project" value="TreeGrafter"/>
</dbReference>
<evidence type="ECO:0000313" key="4">
    <source>
        <dbReference type="Proteomes" id="UP000593571"/>
    </source>
</evidence>
<evidence type="ECO:0000256" key="2">
    <source>
        <dbReference type="SAM" id="Phobius"/>
    </source>
</evidence>
<dbReference type="PANTHER" id="PTHR28399">
    <property type="entry name" value="BARTTIN"/>
    <property type="match status" value="1"/>
</dbReference>
<dbReference type="GO" id="GO:0017081">
    <property type="term" value="F:chloride channel regulator activity"/>
    <property type="evidence" value="ECO:0007669"/>
    <property type="project" value="TreeGrafter"/>
</dbReference>
<keyword evidence="2" id="KW-1133">Transmembrane helix</keyword>
<gene>
    <name evidence="3" type="ORF">HJG63_001594</name>
</gene>
<dbReference type="Pfam" id="PF15462">
    <property type="entry name" value="Barttin"/>
    <property type="match status" value="1"/>
</dbReference>
<feature type="transmembrane region" description="Helical" evidence="2">
    <location>
        <begin position="6"/>
        <end position="26"/>
    </location>
</feature>
<proteinExistence type="predicted"/>
<evidence type="ECO:0000256" key="1">
    <source>
        <dbReference type="SAM" id="MobiDB-lite"/>
    </source>
</evidence>
<organism evidence="3 4">
    <name type="scientific">Rousettus aegyptiacus</name>
    <name type="common">Egyptian fruit bat</name>
    <name type="synonym">Pteropus aegyptiacus</name>
    <dbReference type="NCBI Taxonomy" id="9407"/>
    <lineage>
        <taxon>Eukaryota</taxon>
        <taxon>Metazoa</taxon>
        <taxon>Chordata</taxon>
        <taxon>Craniata</taxon>
        <taxon>Vertebrata</taxon>
        <taxon>Euteleostomi</taxon>
        <taxon>Mammalia</taxon>
        <taxon>Eutheria</taxon>
        <taxon>Laurasiatheria</taxon>
        <taxon>Chiroptera</taxon>
        <taxon>Yinpterochiroptera</taxon>
        <taxon>Pteropodoidea</taxon>
        <taxon>Pteropodidae</taxon>
        <taxon>Rousettinae</taxon>
        <taxon>Rousettus</taxon>
    </lineage>
</organism>
<keyword evidence="2" id="KW-0472">Membrane</keyword>
<name>A0A7J8K5E7_ROUAE</name>
<feature type="region of interest" description="Disordered" evidence="1">
    <location>
        <begin position="244"/>
        <end position="316"/>
    </location>
</feature>